<dbReference type="PANTHER" id="PTHR10424">
    <property type="entry name" value="VIRAL ENVELOPE PROTEIN"/>
    <property type="match status" value="1"/>
</dbReference>
<evidence type="ECO:0000313" key="5">
    <source>
        <dbReference type="Proteomes" id="UP000694546"/>
    </source>
</evidence>
<dbReference type="AlphaFoldDB" id="A0A8C5CJY1"/>
<feature type="chain" id="PRO_5034876222" evidence="3">
    <location>
        <begin position="20"/>
        <end position="451"/>
    </location>
</feature>
<keyword evidence="1" id="KW-1015">Disulfide bond</keyword>
<keyword evidence="5" id="KW-1185">Reference proteome</keyword>
<sequence length="451" mass="49307">MLPVLFGMLLCHLFTGGNCSFDSHDVIHKDNTFLQTAHGVAKAKGEQSCWVCGLMPASSQVYPYLAVPFTIPEYVAAYKHDVIRGNPRSGSVAAPQVSYYTVPMDAGPPIKIKLSYAPKGVICWTNEGKGRDMGKSVCSYSAIVGQKQVSISEKNLSVNVPLPPVTRVPGDSPGQTIATDALPAVNGTMFVCGQDAYSYLPPNWSGSCYVAYIVPALEIVSEEHLKSNATIRSKRAVATPTQRVFAAIIPNYGVTIALDEIRDLVHIIDAIANDSSHGLTDLNHELYGLRTMIFQHQYLLDFLAVHLGGYCFFIKRHLHQRCCTYVPDASANVSNYVHDIYDNVARLKSETAGWSLGGWLSGLGGSMFSQIVQILQPFVLPVIMLYVVVKIALCVFHRMTAPRPTPPGTAPILLAPLRVAVLESPPHRKVWCPRLRNVSKARPSTEAINFV</sequence>
<dbReference type="OMA" id="SRTNECA"/>
<feature type="signal peptide" evidence="3">
    <location>
        <begin position="1"/>
        <end position="19"/>
    </location>
</feature>
<evidence type="ECO:0000256" key="3">
    <source>
        <dbReference type="SAM" id="SignalP"/>
    </source>
</evidence>
<organism evidence="4 5">
    <name type="scientific">Gadus morhua</name>
    <name type="common">Atlantic cod</name>
    <dbReference type="NCBI Taxonomy" id="8049"/>
    <lineage>
        <taxon>Eukaryota</taxon>
        <taxon>Metazoa</taxon>
        <taxon>Chordata</taxon>
        <taxon>Craniata</taxon>
        <taxon>Vertebrata</taxon>
        <taxon>Euteleostomi</taxon>
        <taxon>Actinopterygii</taxon>
        <taxon>Neopterygii</taxon>
        <taxon>Teleostei</taxon>
        <taxon>Neoteleostei</taxon>
        <taxon>Acanthomorphata</taxon>
        <taxon>Zeiogadaria</taxon>
        <taxon>Gadariae</taxon>
        <taxon>Gadiformes</taxon>
        <taxon>Gadoidei</taxon>
        <taxon>Gadidae</taxon>
        <taxon>Gadus</taxon>
    </lineage>
</organism>
<keyword evidence="2" id="KW-1133">Transmembrane helix</keyword>
<dbReference type="Ensembl" id="ENSGMOT00000052328.1">
    <property type="protein sequence ID" value="ENSGMOP00000059424.1"/>
    <property type="gene ID" value="ENSGMOG00000036177.1"/>
</dbReference>
<reference evidence="4" key="2">
    <citation type="submission" date="2025-09" db="UniProtKB">
        <authorList>
            <consortium name="Ensembl"/>
        </authorList>
    </citation>
    <scope>IDENTIFICATION</scope>
</reference>
<feature type="transmembrane region" description="Helical" evidence="2">
    <location>
        <begin position="378"/>
        <end position="396"/>
    </location>
</feature>
<dbReference type="Pfam" id="PF00429">
    <property type="entry name" value="TLV_coat"/>
    <property type="match status" value="1"/>
</dbReference>
<dbReference type="GeneTree" id="ENSGT00980000202822"/>
<keyword evidence="2" id="KW-0472">Membrane</keyword>
<accession>A0A8C5CJY1</accession>
<name>A0A8C5CJY1_GADMO</name>
<keyword evidence="3" id="KW-0732">Signal</keyword>
<proteinExistence type="predicted"/>
<dbReference type="SUPFAM" id="SSF58069">
    <property type="entry name" value="Virus ectodomain"/>
    <property type="match status" value="1"/>
</dbReference>
<evidence type="ECO:0000313" key="4">
    <source>
        <dbReference type="Ensembl" id="ENSGMOP00000059424.1"/>
    </source>
</evidence>
<evidence type="ECO:0000256" key="2">
    <source>
        <dbReference type="SAM" id="Phobius"/>
    </source>
</evidence>
<evidence type="ECO:0000256" key="1">
    <source>
        <dbReference type="ARBA" id="ARBA00023157"/>
    </source>
</evidence>
<dbReference type="Proteomes" id="UP000694546">
    <property type="component" value="Unassembled WGS sequence"/>
</dbReference>
<protein>
    <submittedName>
        <fullName evidence="4">Uncharacterized protein</fullName>
    </submittedName>
</protein>
<reference evidence="4" key="1">
    <citation type="submission" date="2025-08" db="UniProtKB">
        <authorList>
            <consortium name="Ensembl"/>
        </authorList>
    </citation>
    <scope>IDENTIFICATION</scope>
</reference>
<dbReference type="Gene3D" id="1.10.287.210">
    <property type="match status" value="1"/>
</dbReference>
<dbReference type="PANTHER" id="PTHR10424:SF73">
    <property type="entry name" value="ENDOGENOUS RETROVIRUS GROUP FC1 ENV POLYPROTEIN-RELATED"/>
    <property type="match status" value="1"/>
</dbReference>
<dbReference type="InterPro" id="IPR018154">
    <property type="entry name" value="TLV/ENV_coat_polyprotein"/>
</dbReference>
<keyword evidence="2" id="KW-0812">Transmembrane</keyword>